<feature type="compositionally biased region" description="Polar residues" evidence="1">
    <location>
        <begin position="348"/>
        <end position="366"/>
    </location>
</feature>
<evidence type="ECO:0000256" key="1">
    <source>
        <dbReference type="SAM" id="MobiDB-lite"/>
    </source>
</evidence>
<evidence type="ECO:0000313" key="4">
    <source>
        <dbReference type="RefSeq" id="XP_010248267.1"/>
    </source>
</evidence>
<keyword evidence="2" id="KW-0472">Membrane</keyword>
<feature type="compositionally biased region" description="Basic and acidic residues" evidence="1">
    <location>
        <begin position="75"/>
        <end position="88"/>
    </location>
</feature>
<dbReference type="GeneID" id="104591177"/>
<dbReference type="FunCoup" id="A0A1U7ZIZ2">
    <property type="interactions" value="46"/>
</dbReference>
<feature type="compositionally biased region" description="Basic and acidic residues" evidence="1">
    <location>
        <begin position="462"/>
        <end position="477"/>
    </location>
</feature>
<keyword evidence="2" id="KW-0812">Transmembrane</keyword>
<accession>A0A1U7ZIZ2</accession>
<feature type="compositionally biased region" description="Polar residues" evidence="1">
    <location>
        <begin position="372"/>
        <end position="390"/>
    </location>
</feature>
<reference evidence="4" key="1">
    <citation type="submission" date="2025-08" db="UniProtKB">
        <authorList>
            <consortium name="RefSeq"/>
        </authorList>
    </citation>
    <scope>IDENTIFICATION</scope>
</reference>
<feature type="compositionally biased region" description="Basic and acidic residues" evidence="1">
    <location>
        <begin position="245"/>
        <end position="257"/>
    </location>
</feature>
<evidence type="ECO:0000313" key="3">
    <source>
        <dbReference type="Proteomes" id="UP000189703"/>
    </source>
</evidence>
<feature type="compositionally biased region" description="Basic and acidic residues" evidence="1">
    <location>
        <begin position="270"/>
        <end position="282"/>
    </location>
</feature>
<evidence type="ECO:0000256" key="2">
    <source>
        <dbReference type="SAM" id="Phobius"/>
    </source>
</evidence>
<dbReference type="AlphaFoldDB" id="A0A1U7ZIZ2"/>
<feature type="region of interest" description="Disordered" evidence="1">
    <location>
        <begin position="75"/>
        <end position="497"/>
    </location>
</feature>
<keyword evidence="3" id="KW-1185">Reference proteome</keyword>
<protein>
    <submittedName>
        <fullName evidence="4">Midasin-like</fullName>
    </submittedName>
</protein>
<feature type="compositionally biased region" description="Low complexity" evidence="1">
    <location>
        <begin position="446"/>
        <end position="457"/>
    </location>
</feature>
<feature type="compositionally biased region" description="Polar residues" evidence="1">
    <location>
        <begin position="296"/>
        <end position="327"/>
    </location>
</feature>
<feature type="compositionally biased region" description="Low complexity" evidence="1">
    <location>
        <begin position="417"/>
        <end position="429"/>
    </location>
</feature>
<keyword evidence="2" id="KW-1133">Transmembrane helix</keyword>
<sequence length="497" mass="54519">MFRQSPSRNQRSKGFKVKHALQICLLLGVCIWLLYQVKHSHDKKKAFDESTARISENVEIGHGILKLGRKDLNPHLERPGFEIQHGNEEASEEENKPEEEEEEEEDENKPEETEDEGRGGGDDEIDEHDQEKAEEEAERGEDFIDEEEKDREEKENEDHIDNSGSMEDQDHDGSDRNTQEAREENYKGDDASSAVVRDTQLIISETENGGSEGSNEEEKVEKTEMQEKEQENKTDTQEEQVQNTEIHETEQEDKPEGTQEAAAADQNDSGSKERGETIEGDLHVNSTTNEEKSAEITVSVSENVSQPNSTTTEPNDQPEANNNTSEGAKSPASVMQGGEDIIKELTEDQNTTADSGTVNGDGSNLQDLVLQQVDNSNISVGTNTTNQSADVTMEESRDASGAQERAVPEEEVIKSNTTAGAEDGSGSSGESEKTETNGATEEAEDSSVSSTTNENTNGAQSEHGDSSIPQEEKEARTDLGTLPEIETEGKNSEVAAE</sequence>
<name>A0A1U7ZIZ2_NELNU</name>
<dbReference type="OrthoDB" id="1928179at2759"/>
<feature type="transmembrane region" description="Helical" evidence="2">
    <location>
        <begin position="20"/>
        <end position="37"/>
    </location>
</feature>
<proteinExistence type="predicted"/>
<feature type="compositionally biased region" description="Basic and acidic residues" evidence="1">
    <location>
        <begin position="171"/>
        <end position="190"/>
    </location>
</feature>
<feature type="compositionally biased region" description="Acidic residues" evidence="1">
    <location>
        <begin position="122"/>
        <end position="150"/>
    </location>
</feature>
<feature type="compositionally biased region" description="Basic and acidic residues" evidence="1">
    <location>
        <begin position="216"/>
        <end position="236"/>
    </location>
</feature>
<dbReference type="OMA" id="HDDNDCQ"/>
<dbReference type="eggNOG" id="ENOG502QURI">
    <property type="taxonomic scope" value="Eukaryota"/>
</dbReference>
<dbReference type="KEGG" id="nnu:104591177"/>
<feature type="compositionally biased region" description="Acidic residues" evidence="1">
    <location>
        <begin position="89"/>
        <end position="115"/>
    </location>
</feature>
<dbReference type="Proteomes" id="UP000189703">
    <property type="component" value="Unplaced"/>
</dbReference>
<feature type="compositionally biased region" description="Basic and acidic residues" evidence="1">
    <location>
        <begin position="151"/>
        <end position="161"/>
    </location>
</feature>
<organism evidence="3 4">
    <name type="scientific">Nelumbo nucifera</name>
    <name type="common">Sacred lotus</name>
    <dbReference type="NCBI Taxonomy" id="4432"/>
    <lineage>
        <taxon>Eukaryota</taxon>
        <taxon>Viridiplantae</taxon>
        <taxon>Streptophyta</taxon>
        <taxon>Embryophyta</taxon>
        <taxon>Tracheophyta</taxon>
        <taxon>Spermatophyta</taxon>
        <taxon>Magnoliopsida</taxon>
        <taxon>Proteales</taxon>
        <taxon>Nelumbonaceae</taxon>
        <taxon>Nelumbo</taxon>
    </lineage>
</organism>
<dbReference type="STRING" id="4432.A0A1U7ZIZ2"/>
<dbReference type="RefSeq" id="XP_010248267.1">
    <property type="nucleotide sequence ID" value="XM_010249965.2"/>
</dbReference>
<gene>
    <name evidence="4" type="primary">LOC104591177</name>
</gene>
<dbReference type="PANTHER" id="PTHR33700:SF4">
    <property type="entry name" value="MYB-LIKE PROTEIN X"/>
    <property type="match status" value="1"/>
</dbReference>
<dbReference type="PANTHER" id="PTHR33700">
    <property type="entry name" value="MYB-LIKE PROTEIN X"/>
    <property type="match status" value="1"/>
</dbReference>